<feature type="region of interest" description="Disordered" evidence="13">
    <location>
        <begin position="320"/>
        <end position="370"/>
    </location>
</feature>
<feature type="compositionally biased region" description="Low complexity" evidence="13">
    <location>
        <begin position="845"/>
        <end position="871"/>
    </location>
</feature>
<comment type="similarity">
    <text evidence="2">Belongs to the p53 family.</text>
</comment>
<dbReference type="EMBL" id="GEEE01006924">
    <property type="protein sequence ID" value="JAP56301.1"/>
    <property type="molecule type" value="Transcribed_RNA"/>
</dbReference>
<feature type="compositionally biased region" description="Polar residues" evidence="13">
    <location>
        <begin position="531"/>
        <end position="549"/>
    </location>
</feature>
<feature type="region of interest" description="Disordered" evidence="13">
    <location>
        <begin position="531"/>
        <end position="571"/>
    </location>
</feature>
<feature type="binding site" evidence="11">
    <location>
        <position position="257"/>
    </location>
    <ligand>
        <name>Zn(2+)</name>
        <dbReference type="ChEBI" id="CHEBI:29105"/>
    </ligand>
</feature>
<dbReference type="GO" id="GO:0000978">
    <property type="term" value="F:RNA polymerase II cis-regulatory region sequence-specific DNA binding"/>
    <property type="evidence" value="ECO:0007669"/>
    <property type="project" value="TreeGrafter"/>
</dbReference>
<dbReference type="GO" id="GO:0006915">
    <property type="term" value="P:apoptotic process"/>
    <property type="evidence" value="ECO:0007669"/>
    <property type="project" value="UniProtKB-KW"/>
</dbReference>
<feature type="domain" description="p53 DNA-binding" evidence="14">
    <location>
        <begin position="148"/>
        <end position="314"/>
    </location>
</feature>
<dbReference type="AlphaFoldDB" id="A0A0X3PWR9"/>
<dbReference type="Gene3D" id="2.60.40.720">
    <property type="match status" value="1"/>
</dbReference>
<evidence type="ECO:0000256" key="4">
    <source>
        <dbReference type="ARBA" id="ARBA00022723"/>
    </source>
</evidence>
<dbReference type="InterPro" id="IPR008967">
    <property type="entry name" value="p53-like_TF_DNA-bd_sf"/>
</dbReference>
<dbReference type="InterPro" id="IPR002117">
    <property type="entry name" value="p53_tumour_suppressor"/>
</dbReference>
<dbReference type="GO" id="GO:0000981">
    <property type="term" value="F:DNA-binding transcription factor activity, RNA polymerase II-specific"/>
    <property type="evidence" value="ECO:0007669"/>
    <property type="project" value="TreeGrafter"/>
</dbReference>
<evidence type="ECO:0000256" key="5">
    <source>
        <dbReference type="ARBA" id="ARBA00022833"/>
    </source>
</evidence>
<feature type="binding site" evidence="11">
    <location>
        <position position="193"/>
    </location>
    <ligand>
        <name>Zn(2+)</name>
        <dbReference type="ChEBI" id="CHEBI:29105"/>
    </ligand>
</feature>
<name>A0A0X3PWR9_SCHSO</name>
<keyword evidence="6" id="KW-0805">Transcription regulation</keyword>
<feature type="region of interest" description="Disordered" evidence="13">
    <location>
        <begin position="649"/>
        <end position="672"/>
    </location>
</feature>
<keyword evidence="5 11" id="KW-0862">Zinc</keyword>
<feature type="binding site" evidence="11">
    <location>
        <position position="253"/>
    </location>
    <ligand>
        <name>Zn(2+)</name>
        <dbReference type="ChEBI" id="CHEBI:29105"/>
    </ligand>
</feature>
<feature type="site" description="Interaction with DNA" evidence="12">
    <location>
        <position position="132"/>
    </location>
</feature>
<dbReference type="PANTHER" id="PTHR11447">
    <property type="entry name" value="CELLULAR TUMOR ANTIGEN P53"/>
    <property type="match status" value="1"/>
</dbReference>
<dbReference type="GO" id="GO:0046872">
    <property type="term" value="F:metal ion binding"/>
    <property type="evidence" value="ECO:0007669"/>
    <property type="project" value="UniProtKB-KW"/>
</dbReference>
<dbReference type="Pfam" id="PF00870">
    <property type="entry name" value="P53"/>
    <property type="match status" value="1"/>
</dbReference>
<organism evidence="15">
    <name type="scientific">Schistocephalus solidus</name>
    <name type="common">Tapeworm</name>
    <dbReference type="NCBI Taxonomy" id="70667"/>
    <lineage>
        <taxon>Eukaryota</taxon>
        <taxon>Metazoa</taxon>
        <taxon>Spiralia</taxon>
        <taxon>Lophotrochozoa</taxon>
        <taxon>Platyhelminthes</taxon>
        <taxon>Cestoda</taxon>
        <taxon>Eucestoda</taxon>
        <taxon>Diphyllobothriidea</taxon>
        <taxon>Diphyllobothriidae</taxon>
        <taxon>Schistocephalus</taxon>
    </lineage>
</organism>
<keyword evidence="4 11" id="KW-0479">Metal-binding</keyword>
<comment type="subcellular location">
    <subcellularLocation>
        <location evidence="1">Nucleus</location>
    </subcellularLocation>
</comment>
<dbReference type="SUPFAM" id="SSF49417">
    <property type="entry name" value="p53-like transcription factors"/>
    <property type="match status" value="1"/>
</dbReference>
<keyword evidence="10" id="KW-0539">Nucleus</keyword>
<dbReference type="InterPro" id="IPR011615">
    <property type="entry name" value="p53_DNA-bd"/>
</dbReference>
<evidence type="ECO:0000256" key="11">
    <source>
        <dbReference type="PIRSR" id="PIRSR602117-1"/>
    </source>
</evidence>
<evidence type="ECO:0000256" key="6">
    <source>
        <dbReference type="ARBA" id="ARBA00023015"/>
    </source>
</evidence>
<evidence type="ECO:0000256" key="1">
    <source>
        <dbReference type="ARBA" id="ARBA00004123"/>
    </source>
</evidence>
<evidence type="ECO:0000256" key="9">
    <source>
        <dbReference type="ARBA" id="ARBA00023163"/>
    </source>
</evidence>
<feature type="region of interest" description="Disordered" evidence="13">
    <location>
        <begin position="723"/>
        <end position="777"/>
    </location>
</feature>
<keyword evidence="9" id="KW-0804">Transcription</keyword>
<evidence type="ECO:0000259" key="14">
    <source>
        <dbReference type="Pfam" id="PF00870"/>
    </source>
</evidence>
<feature type="compositionally biased region" description="Gly residues" evidence="13">
    <location>
        <begin position="551"/>
        <end position="569"/>
    </location>
</feature>
<dbReference type="InterPro" id="IPR012346">
    <property type="entry name" value="p53/RUNT-type_TF_DNA-bd_sf"/>
</dbReference>
<dbReference type="PRINTS" id="PR00386">
    <property type="entry name" value="P53SUPPRESSR"/>
</dbReference>
<evidence type="ECO:0000256" key="8">
    <source>
        <dbReference type="ARBA" id="ARBA00023159"/>
    </source>
</evidence>
<keyword evidence="3" id="KW-0053">Apoptosis</keyword>
<proteinExistence type="inferred from homology"/>
<evidence type="ECO:0000256" key="7">
    <source>
        <dbReference type="ARBA" id="ARBA00023125"/>
    </source>
</evidence>
<protein>
    <recommendedName>
        <fullName evidence="14">p53 DNA-binding domain-containing protein</fullName>
    </recommendedName>
</protein>
<evidence type="ECO:0000256" key="2">
    <source>
        <dbReference type="ARBA" id="ARBA00006167"/>
    </source>
</evidence>
<dbReference type="PANTHER" id="PTHR11447:SF16">
    <property type="entry name" value="P53 PROTEIN LONG FORM VARIANT 1"/>
    <property type="match status" value="1"/>
</dbReference>
<evidence type="ECO:0000256" key="12">
    <source>
        <dbReference type="PIRSR" id="PIRSR602117-2"/>
    </source>
</evidence>
<accession>A0A0X3PWR9</accession>
<gene>
    <name evidence="15" type="ORF">TR168085</name>
</gene>
<dbReference type="GO" id="GO:0005634">
    <property type="term" value="C:nucleus"/>
    <property type="evidence" value="ECO:0007669"/>
    <property type="project" value="UniProtKB-SubCell"/>
</dbReference>
<evidence type="ECO:0000256" key="10">
    <source>
        <dbReference type="ARBA" id="ARBA00023242"/>
    </source>
</evidence>
<reference evidence="15" key="1">
    <citation type="submission" date="2016-01" db="EMBL/GenBank/DDBJ databases">
        <title>Reference transcriptome for the parasite Schistocephalus solidus: insights into the molecular evolution of parasitism.</title>
        <authorList>
            <person name="Hebert F.O."/>
            <person name="Grambauer S."/>
            <person name="Barber I."/>
            <person name="Landry C.R."/>
            <person name="Aubin-Horth N."/>
        </authorList>
    </citation>
    <scope>NUCLEOTIDE SEQUENCE</scope>
</reference>
<evidence type="ECO:0000313" key="15">
    <source>
        <dbReference type="EMBL" id="JAP56301.1"/>
    </source>
</evidence>
<evidence type="ECO:0000256" key="3">
    <source>
        <dbReference type="ARBA" id="ARBA00022703"/>
    </source>
</evidence>
<keyword evidence="8" id="KW-0010">Activator</keyword>
<feature type="compositionally biased region" description="Low complexity" evidence="13">
    <location>
        <begin position="652"/>
        <end position="664"/>
    </location>
</feature>
<keyword evidence="7" id="KW-0238">DNA-binding</keyword>
<sequence length="879" mass="95479">FFSSHLIAMAGAHSLNMETLSKLPTSSNSIPLGFSAFGSMPFVRDMNEQDSTSDGDVLMNCQNSLKLSPSPHQEFDSPGLKAGRPDSVTCAQLPPKKLYTDDIPVLDPFPGYYGFDFYHPLCEDAYEATETKPSTAYFYFKDDQGWTNLYAKKAPTWWTLSYWCQRQPPEGCFIRLVPVYGTSDKQQEVIQRCLEDFMASPTPGTARYSMILVGNSLAEYFYDLSTERLCVSLPYERPKEGCEYSQFNGKFTCFNSCLYNGGQGNKKPLFLIVTLERPLKGGSPMHGPCEVLGRQCLKFRSCACPKRDKDNNERRIAQDMVESGLNGSGQIPNSKRRREGGGERAPRGSRNTSSHGLASRGKGFNDSCNDRVSPTYSTKLPVYRDQLSGLKVDSEFAMVDDIRSAGSLTFDDRQNLIQLNGETFHVILMPAYLPGGASTLRQMRSALLKTFYAAKDLQSATGGFLSRDSHDQEPKLISDESCFVIENKQSSIYEDSFIQFIQNVEGKAASLIREMQTSSGYQTLNPFMSASCSTDSQPNSTASLNSTLGSLMGGGGGGGNGGGGGGEGLQQGALDMLASHANGAGLSLDQHSKLDESSLNFLQAGLAPLRNNFSSPFPGHKMTADGGLSQHQHHNYLAVGEQAFSYPMGLNQQQQQTQQQQQQQQHHHQQQIRRLTYPQLRLPPLGQSQLFDGLAHSVGPEVADVSHHVRSLFSPVNGGGELAPPLGSASSSSASSYSHSLLQQQTHSTFQASSSSPSSSTAAAAPAGPPNFRPQTQKSVGAYQSDVFLSLDANRASPGHLPHQQGQRLLETAQALVCSNKASSPRANVGVYMNQSKMFEDISSRTRASTDASMSSSSCANSSPISTASSSYEKVIKVE</sequence>
<feature type="non-terminal residue" evidence="15">
    <location>
        <position position="1"/>
    </location>
</feature>
<comment type="cofactor">
    <cofactor evidence="11">
        <name>Zn(2+)</name>
        <dbReference type="ChEBI" id="CHEBI:29105"/>
    </cofactor>
    <text evidence="11">Binds 1 zinc ion per subunit.</text>
</comment>
<evidence type="ECO:0000256" key="13">
    <source>
        <dbReference type="SAM" id="MobiDB-lite"/>
    </source>
</evidence>
<feature type="compositionally biased region" description="Low complexity" evidence="13">
    <location>
        <begin position="728"/>
        <end position="766"/>
    </location>
</feature>
<feature type="region of interest" description="Disordered" evidence="13">
    <location>
        <begin position="843"/>
        <end position="879"/>
    </location>
</feature>